<accession>A0AAP2UM36</accession>
<dbReference type="Proteomes" id="UP001203972">
    <property type="component" value="Unassembled WGS sequence"/>
</dbReference>
<evidence type="ECO:0000313" key="2">
    <source>
        <dbReference type="EMBL" id="MCR0232312.1"/>
    </source>
</evidence>
<name>A0AAP2UM36_CLOIN</name>
<dbReference type="AlphaFoldDB" id="A0AAP2UM36"/>
<sequence length="631" mass="64841">MASSGSITTGTKEGRSVTLSWTLSSQDIANNTSTIAWTLKGSGSGSGWVMSGGFKAVINGTTVYSTSTDNRIQLYNGTIVASGSLKISHSADGTKSFKLSCEAGVYSYAVNVSASGTHTLNTIPRASSVSATSVNMGSATAISISRASSSFTHTLTYSFGSATGTITTKTTSTSVSWTPALALANQIPSTTSGTCTITCDTYNGSTKIGTKTCTLTLTVPASVKPTISGLTASRVDGSVPSTWGIYVQSKSKATLTINGAAGSYGSTIKSYSISGGGYSGTSSTLATGFLNSSGTITFTATVTDSRGRTSAVATVSITVIAYSVPSFSSYNSQRCNSSGTISDDGTYIKATVSYSFASCSSKNTVTRATYYRVAGTSTWTNASASFNSGTAFTFGSGKISTETSYEVKYELTDAFTTISITDIVSTASVVMDFKSGGKGVAVGKVSETDNCFEVSEKWDVKVYGKLLSEYVKQAIGAIYPVGSIYMSVKNTNPSTYFGGTWVAWGTGRVPVGVNANDTNFATVEKTGGASTVTLTAAQMPSHTHAKGTLATASAGGHTHDLKNQKTSWGTSGGNRVLIDATSGYTAVSNKTTTSAGSHSHTISGATAASGSGSAHNNLQPYITCYMWKRTA</sequence>
<dbReference type="InterPro" id="IPR008577">
    <property type="entry name" value="DUF859"/>
</dbReference>
<feature type="region of interest" description="Disordered" evidence="1">
    <location>
        <begin position="591"/>
        <end position="613"/>
    </location>
</feature>
<dbReference type="Pfam" id="PF05895">
    <property type="entry name" value="DUF859"/>
    <property type="match status" value="1"/>
</dbReference>
<gene>
    <name evidence="2" type="ORF">MKC95_05955</name>
</gene>
<dbReference type="RefSeq" id="WP_216880684.1">
    <property type="nucleotide sequence ID" value="NZ_JAHPYH010000004.1"/>
</dbReference>
<dbReference type="EMBL" id="JAKTMA010000008">
    <property type="protein sequence ID" value="MCR0232312.1"/>
    <property type="molecule type" value="Genomic_DNA"/>
</dbReference>
<feature type="compositionally biased region" description="Low complexity" evidence="1">
    <location>
        <begin position="597"/>
        <end position="613"/>
    </location>
</feature>
<evidence type="ECO:0000256" key="1">
    <source>
        <dbReference type="SAM" id="MobiDB-lite"/>
    </source>
</evidence>
<comment type="caution">
    <text evidence="2">The sequence shown here is derived from an EMBL/GenBank/DDBJ whole genome shotgun (WGS) entry which is preliminary data.</text>
</comment>
<protein>
    <submittedName>
        <fullName evidence="2">DUF859 family phage minor structural protein</fullName>
    </submittedName>
</protein>
<reference evidence="2" key="1">
    <citation type="journal article" date="2022" name="Clin. Infect. Dis.">
        <title>Association between Clostridium innocuum and antibiotic-associated diarrhea in adults and children: A cross-sectional study and comparative genomics analysis.</title>
        <authorList>
            <person name="Cherny K.E."/>
            <person name="Muscat E.B."/>
            <person name="Balaji A."/>
            <person name="Mukherjee J."/>
            <person name="Ozer E.A."/>
            <person name="Angarone M.P."/>
            <person name="Hauser A.R."/>
            <person name="Sichel J.S."/>
            <person name="Amponsah E."/>
            <person name="Kociolek L.K."/>
        </authorList>
    </citation>
    <scope>NUCLEOTIDE SEQUENCE</scope>
    <source>
        <strain evidence="2">NU1-AC-029v</strain>
    </source>
</reference>
<evidence type="ECO:0000313" key="3">
    <source>
        <dbReference type="Proteomes" id="UP001203972"/>
    </source>
</evidence>
<proteinExistence type="predicted"/>
<organism evidence="2 3">
    <name type="scientific">Clostridium innocuum</name>
    <dbReference type="NCBI Taxonomy" id="1522"/>
    <lineage>
        <taxon>Bacteria</taxon>
        <taxon>Bacillati</taxon>
        <taxon>Bacillota</taxon>
        <taxon>Clostridia</taxon>
        <taxon>Eubacteriales</taxon>
        <taxon>Clostridiaceae</taxon>
        <taxon>Clostridium</taxon>
    </lineage>
</organism>